<dbReference type="OrthoDB" id="2157866at2759"/>
<dbReference type="InterPro" id="IPR051707">
    <property type="entry name" value="PI-Interact_SigTrans_Reg"/>
</dbReference>
<organism evidence="3 4">
    <name type="scientific">Hymenoscyphus albidus</name>
    <dbReference type="NCBI Taxonomy" id="595503"/>
    <lineage>
        <taxon>Eukaryota</taxon>
        <taxon>Fungi</taxon>
        <taxon>Dikarya</taxon>
        <taxon>Ascomycota</taxon>
        <taxon>Pezizomycotina</taxon>
        <taxon>Leotiomycetes</taxon>
        <taxon>Helotiales</taxon>
        <taxon>Helotiaceae</taxon>
        <taxon>Hymenoscyphus</taxon>
    </lineage>
</organism>
<evidence type="ECO:0000313" key="4">
    <source>
        <dbReference type="Proteomes" id="UP000701801"/>
    </source>
</evidence>
<dbReference type="Gene3D" id="2.30.29.30">
    <property type="entry name" value="Pleckstrin-homology domain (PH domain)/Phosphotyrosine-binding domain (PTB)"/>
    <property type="match status" value="2"/>
</dbReference>
<protein>
    <recommendedName>
        <fullName evidence="2">PH domain-containing protein</fullName>
    </recommendedName>
</protein>
<name>A0A9N9LHG1_9HELO</name>
<dbReference type="FunFam" id="2.30.29.30:FF:000286">
    <property type="entry name" value="PH-protein kinase domain containing protein"/>
    <property type="match status" value="1"/>
</dbReference>
<feature type="region of interest" description="Disordered" evidence="1">
    <location>
        <begin position="205"/>
        <end position="228"/>
    </location>
</feature>
<dbReference type="Proteomes" id="UP000701801">
    <property type="component" value="Unassembled WGS sequence"/>
</dbReference>
<dbReference type="PANTHER" id="PTHR14336">
    <property type="entry name" value="TANDEM PH DOMAIN CONTAINING PROTEIN"/>
    <property type="match status" value="1"/>
</dbReference>
<feature type="region of interest" description="Disordered" evidence="1">
    <location>
        <begin position="272"/>
        <end position="299"/>
    </location>
</feature>
<evidence type="ECO:0000313" key="3">
    <source>
        <dbReference type="EMBL" id="CAG8973195.1"/>
    </source>
</evidence>
<feature type="domain" description="PH" evidence="2">
    <location>
        <begin position="308"/>
        <end position="407"/>
    </location>
</feature>
<evidence type="ECO:0000256" key="1">
    <source>
        <dbReference type="SAM" id="MobiDB-lite"/>
    </source>
</evidence>
<gene>
    <name evidence="3" type="ORF">HYALB_00006364</name>
</gene>
<accession>A0A9N9LHG1</accession>
<dbReference type="CDD" id="cd13298">
    <property type="entry name" value="PH1_PH_fungal"/>
    <property type="match status" value="1"/>
</dbReference>
<comment type="caution">
    <text evidence="3">The sequence shown here is derived from an EMBL/GenBank/DDBJ whole genome shotgun (WGS) entry which is preliminary data.</text>
</comment>
<dbReference type="PANTHER" id="PTHR14336:SF15">
    <property type="entry name" value="DUAL ADAPTER FOR PHOSPHOTYROSINE AND 3-PHOSPHOTYROSINE AND 3-PHOSPHOINOSITIDE"/>
    <property type="match status" value="1"/>
</dbReference>
<evidence type="ECO:0000259" key="2">
    <source>
        <dbReference type="PROSITE" id="PS50003"/>
    </source>
</evidence>
<dbReference type="AlphaFoldDB" id="A0A9N9LHG1"/>
<dbReference type="CDD" id="cd13299">
    <property type="entry name" value="PH2_PH_fungal"/>
    <property type="match status" value="1"/>
</dbReference>
<sequence length="426" mass="47773">MMADMQHATATPQEANSHSRPISSKATAPLSIPPPTQVDLLASTSASRIRNSHLILDSFSPVNQNGSFEFDRVLKAGYVQKRTRKTKNWKPIYLVLRPNSLSIYKNENEGKLKHKIHLSDLTAVAKLKDPKQKRHNVFGLFSPSRNYHLESTTKGDTEEWVNLIRQEARIEEEEEELLLGSPGGLITSSYAGLGRAFHLHSEQRRLHDERLGSSSPEPTEPISKVSKKKFNPITAARRLSQTIDYSGNELASQSDFSDMETSRMPGASTLSFQEPLAVKPPSSSSRPPYGARNASQMSGFNIDNDPERVVWQGNLLYLKSKGGVRQWKSLWAVIRRNSISLYKNDSEYSIILLIRLPNVINAVEIDPLSKTKRHCLQVITEEKSYKFCARDEDTLDKALGALKSLLAKRKEGEMGRSNVNLHTAGR</sequence>
<dbReference type="InterPro" id="IPR011993">
    <property type="entry name" value="PH-like_dom_sf"/>
</dbReference>
<dbReference type="PROSITE" id="PS50003">
    <property type="entry name" value="PH_DOMAIN"/>
    <property type="match status" value="2"/>
</dbReference>
<keyword evidence="4" id="KW-1185">Reference proteome</keyword>
<feature type="compositionally biased region" description="Polar residues" evidence="1">
    <location>
        <begin position="8"/>
        <end position="26"/>
    </location>
</feature>
<dbReference type="SUPFAM" id="SSF50729">
    <property type="entry name" value="PH domain-like"/>
    <property type="match status" value="2"/>
</dbReference>
<dbReference type="InterPro" id="IPR001849">
    <property type="entry name" value="PH_domain"/>
</dbReference>
<proteinExistence type="predicted"/>
<dbReference type="SMART" id="SM00233">
    <property type="entry name" value="PH"/>
    <property type="match status" value="2"/>
</dbReference>
<dbReference type="Pfam" id="PF00169">
    <property type="entry name" value="PH"/>
    <property type="match status" value="2"/>
</dbReference>
<reference evidence="3" key="1">
    <citation type="submission" date="2021-07" db="EMBL/GenBank/DDBJ databases">
        <authorList>
            <person name="Durling M."/>
        </authorList>
    </citation>
    <scope>NUCLEOTIDE SEQUENCE</scope>
</reference>
<dbReference type="EMBL" id="CAJVRM010000066">
    <property type="protein sequence ID" value="CAG8973195.1"/>
    <property type="molecule type" value="Genomic_DNA"/>
</dbReference>
<feature type="region of interest" description="Disordered" evidence="1">
    <location>
        <begin position="1"/>
        <end position="36"/>
    </location>
</feature>
<feature type="domain" description="PH" evidence="2">
    <location>
        <begin position="72"/>
        <end position="169"/>
    </location>
</feature>